<dbReference type="OrthoDB" id="823504at2759"/>
<accession>A0A8H4ST69</accession>
<feature type="non-terminal residue" evidence="1">
    <location>
        <position position="110"/>
    </location>
</feature>
<dbReference type="SUPFAM" id="SSF48403">
    <property type="entry name" value="Ankyrin repeat"/>
    <property type="match status" value="1"/>
</dbReference>
<evidence type="ECO:0000313" key="1">
    <source>
        <dbReference type="EMBL" id="KAF4945071.1"/>
    </source>
</evidence>
<keyword evidence="2" id="KW-1185">Reference proteome</keyword>
<name>A0A8H4ST69_9HYPO</name>
<evidence type="ECO:0000313" key="2">
    <source>
        <dbReference type="Proteomes" id="UP000622797"/>
    </source>
</evidence>
<sequence length="110" mass="12101">MNLLLDRGACASDSGHYPGHRFDSFTGEIPLSDTVLTMAAQWAGFKLTQRLIDGGSDVHTKVTQWTDIRRGDEDLASNITAFFTASRYANINALRVLFDCRGIGVDAMDM</sequence>
<proteinExistence type="predicted"/>
<comment type="caution">
    <text evidence="1">The sequence shown here is derived from an EMBL/GenBank/DDBJ whole genome shotgun (WGS) entry which is preliminary data.</text>
</comment>
<dbReference type="Proteomes" id="UP000622797">
    <property type="component" value="Unassembled WGS sequence"/>
</dbReference>
<dbReference type="EMBL" id="JABEXW010001264">
    <property type="protein sequence ID" value="KAF4945071.1"/>
    <property type="molecule type" value="Genomic_DNA"/>
</dbReference>
<organism evidence="1 2">
    <name type="scientific">Fusarium sarcochroum</name>
    <dbReference type="NCBI Taxonomy" id="1208366"/>
    <lineage>
        <taxon>Eukaryota</taxon>
        <taxon>Fungi</taxon>
        <taxon>Dikarya</taxon>
        <taxon>Ascomycota</taxon>
        <taxon>Pezizomycotina</taxon>
        <taxon>Sordariomycetes</taxon>
        <taxon>Hypocreomycetidae</taxon>
        <taxon>Hypocreales</taxon>
        <taxon>Nectriaceae</taxon>
        <taxon>Fusarium</taxon>
        <taxon>Fusarium lateritium species complex</taxon>
    </lineage>
</organism>
<reference evidence="1" key="2">
    <citation type="submission" date="2020-05" db="EMBL/GenBank/DDBJ databases">
        <authorList>
            <person name="Kim H.-S."/>
            <person name="Proctor R.H."/>
            <person name="Brown D.W."/>
        </authorList>
    </citation>
    <scope>NUCLEOTIDE SEQUENCE</scope>
    <source>
        <strain evidence="1">NRRL 20472</strain>
    </source>
</reference>
<gene>
    <name evidence="1" type="ORF">FSARC_14528</name>
</gene>
<protein>
    <submittedName>
        <fullName evidence="1">Uncharacterized protein</fullName>
    </submittedName>
</protein>
<reference evidence="1" key="1">
    <citation type="journal article" date="2020" name="BMC Genomics">
        <title>Correction to: Identification and distribution of gene clusters required for synthesis of sphingolipid metabolism inhibitors in diverse species of the filamentous fungus Fusarium.</title>
        <authorList>
            <person name="Kim H.S."/>
            <person name="Lohmar J.M."/>
            <person name="Busman M."/>
            <person name="Brown D.W."/>
            <person name="Naumann T.A."/>
            <person name="Divon H.H."/>
            <person name="Lysoe E."/>
            <person name="Uhlig S."/>
            <person name="Proctor R.H."/>
        </authorList>
    </citation>
    <scope>NUCLEOTIDE SEQUENCE</scope>
    <source>
        <strain evidence="1">NRRL 20472</strain>
    </source>
</reference>
<dbReference type="InterPro" id="IPR036770">
    <property type="entry name" value="Ankyrin_rpt-contain_sf"/>
</dbReference>
<dbReference type="AlphaFoldDB" id="A0A8H4ST69"/>